<sequence>MSDQTNKAGDGVIEEHYCEHPGCKKWGGLGYSKSKVEKPHWWCAEHYPYWDMFKDTSATR</sequence>
<reference evidence="1 2" key="1">
    <citation type="journal article" date="2017" name="Genome Announc.">
        <title>Draft Genome Sequence of Agrobacterium tumefaciens Biovar 1 Strain 186, Isolated from Walnut.</title>
        <authorList>
            <person name="Poret-Peterson A.T."/>
            <person name="Bhatnagar S."/>
            <person name="McClean A.E."/>
            <person name="Kluepfel D.A."/>
        </authorList>
    </citation>
    <scope>NUCLEOTIDE SEQUENCE [LARGE SCALE GENOMIC DNA]</scope>
    <source>
        <strain evidence="1 2">186</strain>
    </source>
</reference>
<dbReference type="AlphaFoldDB" id="A0AAP9J5Q2"/>
<evidence type="ECO:0000313" key="2">
    <source>
        <dbReference type="Proteomes" id="UP000222296"/>
    </source>
</evidence>
<gene>
    <name evidence="1" type="ORF">CG010_006870</name>
</gene>
<evidence type="ECO:0000313" key="1">
    <source>
        <dbReference type="EMBL" id="QDY93870.1"/>
    </source>
</evidence>
<protein>
    <submittedName>
        <fullName evidence="1">Uncharacterized protein</fullName>
    </submittedName>
</protein>
<dbReference type="EMBL" id="CP042274">
    <property type="protein sequence ID" value="QDY93870.1"/>
    <property type="molecule type" value="Genomic_DNA"/>
</dbReference>
<proteinExistence type="predicted"/>
<name>A0AAP9J5Q2_AGRTU</name>
<dbReference type="Proteomes" id="UP000222296">
    <property type="component" value="Chromosome Circular"/>
</dbReference>
<accession>A0AAP9J5Q2</accession>
<dbReference type="RefSeq" id="WP_099085353.1">
    <property type="nucleotide sequence ID" value="NZ_CP042274.1"/>
</dbReference>
<organism evidence="1 2">
    <name type="scientific">Agrobacterium tumefaciens</name>
    <dbReference type="NCBI Taxonomy" id="358"/>
    <lineage>
        <taxon>Bacteria</taxon>
        <taxon>Pseudomonadati</taxon>
        <taxon>Pseudomonadota</taxon>
        <taxon>Alphaproteobacteria</taxon>
        <taxon>Hyphomicrobiales</taxon>
        <taxon>Rhizobiaceae</taxon>
        <taxon>Rhizobium/Agrobacterium group</taxon>
        <taxon>Agrobacterium</taxon>
        <taxon>Agrobacterium tumefaciens complex</taxon>
    </lineage>
</organism>